<protein>
    <recommendedName>
        <fullName evidence="1">diguanylate cyclase</fullName>
        <ecNumber evidence="1">2.7.7.65</ecNumber>
    </recommendedName>
</protein>
<dbReference type="InterPro" id="IPR029787">
    <property type="entry name" value="Nucleotide_cyclase"/>
</dbReference>
<dbReference type="GO" id="GO:0005886">
    <property type="term" value="C:plasma membrane"/>
    <property type="evidence" value="ECO:0007669"/>
    <property type="project" value="TreeGrafter"/>
</dbReference>
<keyword evidence="7" id="KW-1185">Reference proteome</keyword>
<dbReference type="PROSITE" id="PS50887">
    <property type="entry name" value="GGDEF"/>
    <property type="match status" value="1"/>
</dbReference>
<evidence type="ECO:0000256" key="4">
    <source>
        <dbReference type="SAM" id="MobiDB-lite"/>
    </source>
</evidence>
<dbReference type="AlphaFoldDB" id="A0A1Y5SA38"/>
<dbReference type="NCBIfam" id="TIGR00254">
    <property type="entry name" value="GGDEF"/>
    <property type="match status" value="1"/>
</dbReference>
<evidence type="ECO:0000313" key="6">
    <source>
        <dbReference type="EMBL" id="SLN35678.1"/>
    </source>
</evidence>
<dbReference type="Pfam" id="PF00990">
    <property type="entry name" value="GGDEF"/>
    <property type="match status" value="1"/>
</dbReference>
<evidence type="ECO:0000256" key="3">
    <source>
        <dbReference type="SAM" id="Coils"/>
    </source>
</evidence>
<dbReference type="GO" id="GO:0043709">
    <property type="term" value="P:cell adhesion involved in single-species biofilm formation"/>
    <property type="evidence" value="ECO:0007669"/>
    <property type="project" value="TreeGrafter"/>
</dbReference>
<name>A0A1Y5SA38_9PROT</name>
<dbReference type="InParanoid" id="A0A1Y5SA38"/>
<feature type="domain" description="GGDEF" evidence="5">
    <location>
        <begin position="121"/>
        <end position="248"/>
    </location>
</feature>
<dbReference type="RefSeq" id="WP_085882644.1">
    <property type="nucleotide sequence ID" value="NZ_FWFR01000001.1"/>
</dbReference>
<evidence type="ECO:0000256" key="2">
    <source>
        <dbReference type="ARBA" id="ARBA00034247"/>
    </source>
</evidence>
<evidence type="ECO:0000256" key="1">
    <source>
        <dbReference type="ARBA" id="ARBA00012528"/>
    </source>
</evidence>
<dbReference type="EMBL" id="FWFR01000001">
    <property type="protein sequence ID" value="SLN35678.1"/>
    <property type="molecule type" value="Genomic_DNA"/>
</dbReference>
<evidence type="ECO:0000259" key="5">
    <source>
        <dbReference type="PROSITE" id="PS50887"/>
    </source>
</evidence>
<dbReference type="Gene3D" id="3.30.70.270">
    <property type="match status" value="1"/>
</dbReference>
<reference evidence="6 7" key="1">
    <citation type="submission" date="2017-03" db="EMBL/GenBank/DDBJ databases">
        <authorList>
            <person name="Afonso C.L."/>
            <person name="Miller P.J."/>
            <person name="Scott M.A."/>
            <person name="Spackman E."/>
            <person name="Goraichik I."/>
            <person name="Dimitrov K.M."/>
            <person name="Suarez D.L."/>
            <person name="Swayne D.E."/>
        </authorList>
    </citation>
    <scope>NUCLEOTIDE SEQUENCE [LARGE SCALE GENOMIC DNA]</scope>
    <source>
        <strain evidence="6 7">CECT 7691</strain>
    </source>
</reference>
<dbReference type="PANTHER" id="PTHR45138">
    <property type="entry name" value="REGULATORY COMPONENTS OF SENSORY TRANSDUCTION SYSTEM"/>
    <property type="match status" value="1"/>
</dbReference>
<gene>
    <name evidence="6" type="primary">pleD_2</name>
    <name evidence="6" type="ORF">OCH7691_01428</name>
</gene>
<organism evidence="6 7">
    <name type="scientific">Oceanibacterium hippocampi</name>
    <dbReference type="NCBI Taxonomy" id="745714"/>
    <lineage>
        <taxon>Bacteria</taxon>
        <taxon>Pseudomonadati</taxon>
        <taxon>Pseudomonadota</taxon>
        <taxon>Alphaproteobacteria</taxon>
        <taxon>Sneathiellales</taxon>
        <taxon>Sneathiellaceae</taxon>
        <taxon>Oceanibacterium</taxon>
    </lineage>
</organism>
<dbReference type="EC" id="2.7.7.65" evidence="1"/>
<dbReference type="PANTHER" id="PTHR45138:SF9">
    <property type="entry name" value="DIGUANYLATE CYCLASE DGCM-RELATED"/>
    <property type="match status" value="1"/>
</dbReference>
<dbReference type="CDD" id="cd01949">
    <property type="entry name" value="GGDEF"/>
    <property type="match status" value="1"/>
</dbReference>
<dbReference type="InterPro" id="IPR050469">
    <property type="entry name" value="Diguanylate_Cyclase"/>
</dbReference>
<dbReference type="Proteomes" id="UP000193200">
    <property type="component" value="Unassembled WGS sequence"/>
</dbReference>
<dbReference type="InterPro" id="IPR000160">
    <property type="entry name" value="GGDEF_dom"/>
</dbReference>
<feature type="region of interest" description="Disordered" evidence="4">
    <location>
        <begin position="1"/>
        <end position="35"/>
    </location>
</feature>
<dbReference type="InterPro" id="IPR043128">
    <property type="entry name" value="Rev_trsase/Diguanyl_cyclase"/>
</dbReference>
<dbReference type="SMART" id="SM00267">
    <property type="entry name" value="GGDEF"/>
    <property type="match status" value="1"/>
</dbReference>
<dbReference type="GO" id="GO:1902201">
    <property type="term" value="P:negative regulation of bacterial-type flagellum-dependent cell motility"/>
    <property type="evidence" value="ECO:0007669"/>
    <property type="project" value="TreeGrafter"/>
</dbReference>
<comment type="catalytic activity">
    <reaction evidence="2">
        <text>2 GTP = 3',3'-c-di-GMP + 2 diphosphate</text>
        <dbReference type="Rhea" id="RHEA:24898"/>
        <dbReference type="ChEBI" id="CHEBI:33019"/>
        <dbReference type="ChEBI" id="CHEBI:37565"/>
        <dbReference type="ChEBI" id="CHEBI:58805"/>
        <dbReference type="EC" id="2.7.7.65"/>
    </reaction>
</comment>
<dbReference type="GO" id="GO:0052621">
    <property type="term" value="F:diguanylate cyclase activity"/>
    <property type="evidence" value="ECO:0007669"/>
    <property type="project" value="UniProtKB-EC"/>
</dbReference>
<sequence>MKIGDRNRASGATAVSGPRPTGYSSEGRAAGAAAPSRDINDVTTILGIPENELTPKVRDAIMTLMREVDTLRSELDRSNKRLGEMEKLADLDSLAAIYNRRAFVRELTRLIAFADRYGEAGTASLVYFDVNNFKAINDTYGHAVGDEVLKSVAGTIVDNVRRSDVVGRLGGDEFGVILVQAEGARAQEKATFLVDSVRQNKYLHDGTEIEIELSFGVYTFRPGDEPAAALAAADEAMYAHKASARKAS</sequence>
<feature type="coiled-coil region" evidence="3">
    <location>
        <begin position="61"/>
        <end position="88"/>
    </location>
</feature>
<dbReference type="OrthoDB" id="9812260at2"/>
<evidence type="ECO:0000313" key="7">
    <source>
        <dbReference type="Proteomes" id="UP000193200"/>
    </source>
</evidence>
<proteinExistence type="predicted"/>
<accession>A0A1Y5SA38</accession>
<dbReference type="SUPFAM" id="SSF55073">
    <property type="entry name" value="Nucleotide cyclase"/>
    <property type="match status" value="1"/>
</dbReference>
<keyword evidence="3" id="KW-0175">Coiled coil</keyword>